<proteinExistence type="predicted"/>
<accession>A0A258HE19</accession>
<dbReference type="AlphaFoldDB" id="A0A258HE19"/>
<comment type="caution">
    <text evidence="1">The sequence shown here is derived from an EMBL/GenBank/DDBJ whole genome shotgun (WGS) entry which is preliminary data.</text>
</comment>
<organism evidence="1 2">
    <name type="scientific">Brevundimonas subvibrioides</name>
    <dbReference type="NCBI Taxonomy" id="74313"/>
    <lineage>
        <taxon>Bacteria</taxon>
        <taxon>Pseudomonadati</taxon>
        <taxon>Pseudomonadota</taxon>
        <taxon>Alphaproteobacteria</taxon>
        <taxon>Caulobacterales</taxon>
        <taxon>Caulobacteraceae</taxon>
        <taxon>Brevundimonas</taxon>
    </lineage>
</organism>
<evidence type="ECO:0000313" key="2">
    <source>
        <dbReference type="Proteomes" id="UP000216147"/>
    </source>
</evidence>
<name>A0A258HE19_9CAUL</name>
<sequence>MGPDGDQVLTWTLAARNGFIPLNMEDFPNLRLPGARGLRGFTRTTDGVEIRVLTAANRVRQYGEDTYYHLCWVSAANANRREVDRELQAYLGVRRFRQEGAFMYPWVTRPDGSRESVSRRDFDLQGFGLSRERGMKVVLTGEWRGQVSVTFMTPVSSCADWCY</sequence>
<protein>
    <submittedName>
        <fullName evidence="1">Uncharacterized protein</fullName>
    </submittedName>
</protein>
<gene>
    <name evidence="1" type="ORF">B7Y86_14380</name>
</gene>
<dbReference type="EMBL" id="NCEQ01000016">
    <property type="protein sequence ID" value="OYX55126.1"/>
    <property type="molecule type" value="Genomic_DNA"/>
</dbReference>
<evidence type="ECO:0000313" key="1">
    <source>
        <dbReference type="EMBL" id="OYX55126.1"/>
    </source>
</evidence>
<reference evidence="1 2" key="1">
    <citation type="submission" date="2017-03" db="EMBL/GenBank/DDBJ databases">
        <title>Lifting the veil on microbial sulfur biogeochemistry in mining wastewaters.</title>
        <authorList>
            <person name="Kantor R.S."/>
            <person name="Colenbrander Nelson T."/>
            <person name="Marshall S."/>
            <person name="Bennett D."/>
            <person name="Apte S."/>
            <person name="Camacho D."/>
            <person name="Thomas B.C."/>
            <person name="Warren L.A."/>
            <person name="Banfield J.F."/>
        </authorList>
    </citation>
    <scope>NUCLEOTIDE SEQUENCE [LARGE SCALE GENOMIC DNA]</scope>
    <source>
        <strain evidence="1">32-68-21</strain>
    </source>
</reference>
<dbReference type="Proteomes" id="UP000216147">
    <property type="component" value="Unassembled WGS sequence"/>
</dbReference>